<dbReference type="Gene3D" id="3.40.50.1820">
    <property type="entry name" value="alpha/beta hydrolase"/>
    <property type="match status" value="1"/>
</dbReference>
<accession>A0A1B4XXF7</accession>
<reference evidence="2 3" key="1">
    <citation type="submission" date="2016-08" db="EMBL/GenBank/DDBJ databases">
        <title>Complete genome sequence of Mycobacterium shinshuense, a subspecies of M. ulcerans.</title>
        <authorList>
            <person name="Yoshida M."/>
            <person name="Ogura Y."/>
            <person name="Hayashi T."/>
            <person name="Hoshino Y."/>
        </authorList>
    </citation>
    <scope>NUCLEOTIDE SEQUENCE [LARGE SCALE GENOMIC DNA]</scope>
    <source>
        <strain evidence="3">ATCC 33728</strain>
    </source>
</reference>
<dbReference type="GeneID" id="93434761"/>
<dbReference type="InterPro" id="IPR000073">
    <property type="entry name" value="AB_hydrolase_1"/>
</dbReference>
<evidence type="ECO:0000259" key="1">
    <source>
        <dbReference type="Pfam" id="PF00561"/>
    </source>
</evidence>
<dbReference type="PANTHER" id="PTHR43433">
    <property type="entry name" value="HYDROLASE, ALPHA/BETA FOLD FAMILY PROTEIN"/>
    <property type="match status" value="1"/>
</dbReference>
<feature type="domain" description="AB hydrolase-1" evidence="1">
    <location>
        <begin position="22"/>
        <end position="136"/>
    </location>
</feature>
<dbReference type="Pfam" id="PF00561">
    <property type="entry name" value="Abhydrolase_1"/>
    <property type="match status" value="1"/>
</dbReference>
<evidence type="ECO:0000313" key="2">
    <source>
        <dbReference type="EMBL" id="BAV39490.1"/>
    </source>
</evidence>
<dbReference type="GO" id="GO:0004806">
    <property type="term" value="F:triacylglycerol lipase activity"/>
    <property type="evidence" value="ECO:0007669"/>
    <property type="project" value="TreeGrafter"/>
</dbReference>
<dbReference type="InterPro" id="IPR050471">
    <property type="entry name" value="AB_hydrolase"/>
</dbReference>
<name>A0A1B4XXF7_MYCUL</name>
<proteinExistence type="predicted"/>
<dbReference type="RefSeq" id="WP_096369447.1">
    <property type="nucleotide sequence ID" value="NZ_AP017624.1"/>
</dbReference>
<sequence length="259" mass="27652">MSTFVVPGAELAVELSDEGGHPVVQLHGLTSNRARDRVLNLDLGRGLSGTRLLRYDARGHGKSTGRKVPQDYRWERLAEDLLRLLDKWFPGEQVHGVGPSMGTGTLLHAAAREPDRFAGLTLMVPATAWHTRPAQAANYRVAAEIIETEGVGAFIAWGRAATPPPATVGAPETVPDVADALLPSLFRGAALSDLPTSEALARIDVPTTILAWINDPAHPLSTAESLAALLPQSTLTVAHTPADVETWPKILSQDVARRG</sequence>
<evidence type="ECO:0000313" key="3">
    <source>
        <dbReference type="Proteomes" id="UP000218067"/>
    </source>
</evidence>
<protein>
    <submittedName>
        <fullName evidence="2">Hydrolase</fullName>
    </submittedName>
</protein>
<dbReference type="PANTHER" id="PTHR43433:SF5">
    <property type="entry name" value="AB HYDROLASE-1 DOMAIN-CONTAINING PROTEIN"/>
    <property type="match status" value="1"/>
</dbReference>
<dbReference type="InterPro" id="IPR029058">
    <property type="entry name" value="AB_hydrolase_fold"/>
</dbReference>
<organism evidence="2 3">
    <name type="scientific">Mycobacterium ulcerans subsp. shinshuense</name>
    <dbReference type="NCBI Taxonomy" id="1124626"/>
    <lineage>
        <taxon>Bacteria</taxon>
        <taxon>Bacillati</taxon>
        <taxon>Actinomycetota</taxon>
        <taxon>Actinomycetes</taxon>
        <taxon>Mycobacteriales</taxon>
        <taxon>Mycobacteriaceae</taxon>
        <taxon>Mycobacterium</taxon>
        <taxon>Mycobacterium ulcerans group</taxon>
    </lineage>
</organism>
<keyword evidence="2" id="KW-0378">Hydrolase</keyword>
<gene>
    <name evidence="2" type="ORF">SHTP_0077</name>
</gene>
<dbReference type="AlphaFoldDB" id="A0A1B4XXF7"/>
<dbReference type="EMBL" id="AP017624">
    <property type="protein sequence ID" value="BAV39490.1"/>
    <property type="molecule type" value="Genomic_DNA"/>
</dbReference>
<dbReference type="SUPFAM" id="SSF53474">
    <property type="entry name" value="alpha/beta-Hydrolases"/>
    <property type="match status" value="1"/>
</dbReference>
<dbReference type="GO" id="GO:0046503">
    <property type="term" value="P:glycerolipid catabolic process"/>
    <property type="evidence" value="ECO:0007669"/>
    <property type="project" value="TreeGrafter"/>
</dbReference>
<dbReference type="Proteomes" id="UP000218067">
    <property type="component" value="Chromosome"/>
</dbReference>